<sequence length="326" mass="33894">MSYPEFSDFPPIPQRSAAEADFDTKMSALFQHFATTHRAELIALIDFLKTGSTIIGGALNATTVGLDTPAAGKFTGLEADSLGGAAVQGNATDAAAGKLLKVGAFGLGGEAISPSAGISIDDSSLPNGTYRYDTATTPGTVPAGVDGIWIHVQLEGGLRAHQIAMEQSSNSIFIRYWSGSSWSSWQKFFHQNSILGTVSQSGGVPTGAIIERGSNANGEYVRFADGTQICWGEINAGSILSVGVGTFAEPYSTATFAWTFPASFIDLPNFSGSALAGTGSVYDRALDVHATSVNVTGASTINVIRKTGSAADVSPVAHLRAIGRWF</sequence>
<dbReference type="OrthoDB" id="564699at2"/>
<dbReference type="PATRIC" id="fig|60890.4.peg.981"/>
<evidence type="ECO:0000313" key="2">
    <source>
        <dbReference type="Proteomes" id="UP000092565"/>
    </source>
</evidence>
<dbReference type="EMBL" id="CP015124">
    <property type="protein sequence ID" value="ANP35930.1"/>
    <property type="molecule type" value="Genomic_DNA"/>
</dbReference>
<name>A0A1B0ZP56_9RHOB</name>
<keyword evidence="2" id="KW-1185">Reference proteome</keyword>
<protein>
    <submittedName>
        <fullName evidence="1">Uncharacterized protein</fullName>
    </submittedName>
</protein>
<evidence type="ECO:0000313" key="1">
    <source>
        <dbReference type="EMBL" id="ANP35930.1"/>
    </source>
</evidence>
<dbReference type="AlphaFoldDB" id="A0A1B0ZP56"/>
<dbReference type="RefSeq" id="WP_065270986.1">
    <property type="nucleotide sequence ID" value="NZ_CP015124.1"/>
</dbReference>
<accession>A0A1B0ZP56</accession>
<gene>
    <name evidence="1" type="ORF">JL2886_01008</name>
</gene>
<dbReference type="Proteomes" id="UP000092565">
    <property type="component" value="Chromosome"/>
</dbReference>
<reference evidence="1 2" key="1">
    <citation type="submission" date="2016-04" db="EMBL/GenBank/DDBJ databases">
        <authorList>
            <person name="Evans L.H."/>
            <person name="Alamgir A."/>
            <person name="Owens N."/>
            <person name="Weber N.D."/>
            <person name="Virtaneva K."/>
            <person name="Barbian K."/>
            <person name="Babar A."/>
            <person name="Rosenke K."/>
        </authorList>
    </citation>
    <scope>NUCLEOTIDE SEQUENCE [LARGE SCALE GENOMIC DNA]</scope>
    <source>
        <strain evidence="1 2">JL2886</strain>
    </source>
</reference>
<proteinExistence type="predicted"/>
<organism evidence="1 2">
    <name type="scientific">Phaeobacter gallaeciensis</name>
    <dbReference type="NCBI Taxonomy" id="60890"/>
    <lineage>
        <taxon>Bacteria</taxon>
        <taxon>Pseudomonadati</taxon>
        <taxon>Pseudomonadota</taxon>
        <taxon>Alphaproteobacteria</taxon>
        <taxon>Rhodobacterales</taxon>
        <taxon>Roseobacteraceae</taxon>
        <taxon>Phaeobacter</taxon>
    </lineage>
</organism>